<name>A0A6G7BFU4_9LACO</name>
<comment type="similarity">
    <text evidence="1">Belongs to the GSP E family.</text>
</comment>
<organism evidence="5 6">
    <name type="scientific">Lactobacillus iners</name>
    <dbReference type="NCBI Taxonomy" id="147802"/>
    <lineage>
        <taxon>Bacteria</taxon>
        <taxon>Bacillati</taxon>
        <taxon>Bacillota</taxon>
        <taxon>Bacilli</taxon>
        <taxon>Lactobacillales</taxon>
        <taxon>Lactobacillaceae</taxon>
        <taxon>Lactobacillus</taxon>
    </lineage>
</organism>
<keyword evidence="3" id="KW-0067">ATP-binding</keyword>
<dbReference type="RefSeq" id="WP_006733800.1">
    <property type="nucleotide sequence ID" value="NZ_CP049225.1"/>
</dbReference>
<dbReference type="Pfam" id="PF00437">
    <property type="entry name" value="T2SSE"/>
    <property type="match status" value="1"/>
</dbReference>
<dbReference type="Proteomes" id="UP000501676">
    <property type="component" value="Chromosome"/>
</dbReference>
<dbReference type="GO" id="GO:0005524">
    <property type="term" value="F:ATP binding"/>
    <property type="evidence" value="ECO:0007669"/>
    <property type="project" value="UniProtKB-KW"/>
</dbReference>
<dbReference type="InterPro" id="IPR047667">
    <property type="entry name" value="ATPase_ComGA"/>
</dbReference>
<dbReference type="InterPro" id="IPR027417">
    <property type="entry name" value="P-loop_NTPase"/>
</dbReference>
<dbReference type="PANTHER" id="PTHR30258">
    <property type="entry name" value="TYPE II SECRETION SYSTEM PROTEIN GSPE-RELATED"/>
    <property type="match status" value="1"/>
</dbReference>
<evidence type="ECO:0000313" key="5">
    <source>
        <dbReference type="EMBL" id="QIH23562.1"/>
    </source>
</evidence>
<dbReference type="GO" id="GO:0016887">
    <property type="term" value="F:ATP hydrolysis activity"/>
    <property type="evidence" value="ECO:0007669"/>
    <property type="project" value="TreeGrafter"/>
</dbReference>
<dbReference type="PROSITE" id="PS00662">
    <property type="entry name" value="T2SP_E"/>
    <property type="match status" value="1"/>
</dbReference>
<dbReference type="Gene3D" id="3.40.50.300">
    <property type="entry name" value="P-loop containing nucleotide triphosphate hydrolases"/>
    <property type="match status" value="1"/>
</dbReference>
<evidence type="ECO:0000256" key="2">
    <source>
        <dbReference type="ARBA" id="ARBA00022741"/>
    </source>
</evidence>
<gene>
    <name evidence="5" type="primary">tadA</name>
    <name evidence="5" type="ORF">G6Z83_02250</name>
</gene>
<dbReference type="AlphaFoldDB" id="A0A6G7BFU4"/>
<evidence type="ECO:0000256" key="1">
    <source>
        <dbReference type="ARBA" id="ARBA00006611"/>
    </source>
</evidence>
<dbReference type="GeneID" id="93221237"/>
<sequence length="324" mass="36712">MDTSMYADELIKHAIKQRVSDIFVLPTADGYTIKFKTLVGLQIVENISANKGVEVINHFKFIAEMDIAEHRRPQVGSFIKETNGKNVFLRFSSVGDFLNRESMVIRLIYDMGDCHYFFPEQFEKLKQLSKKRGMIVTSGPTGSGKTTTMYQLIKQISSEKFVMTIEDPIEILEPDFLQTQINNQAGIDYLSLLKAALRHRPDILVIGEIRDAQTAKVAINAALSGHLVLTTIHAKSTYQIIDRFLGLGIKMPELENALTAISYQRLLPTVKNTFSCLLDIADATKWRKSVSEHDTNFVDWQQNIENLYHKGVIDSDVFQSFLEG</sequence>
<dbReference type="CDD" id="cd01129">
    <property type="entry name" value="PulE-GspE-like"/>
    <property type="match status" value="1"/>
</dbReference>
<dbReference type="EMBL" id="CP049228">
    <property type="protein sequence ID" value="QIH23562.1"/>
    <property type="molecule type" value="Genomic_DNA"/>
</dbReference>
<dbReference type="Gene3D" id="3.30.450.90">
    <property type="match status" value="1"/>
</dbReference>
<keyword evidence="2" id="KW-0547">Nucleotide-binding</keyword>
<proteinExistence type="inferred from homology"/>
<dbReference type="SUPFAM" id="SSF52540">
    <property type="entry name" value="P-loop containing nucleoside triphosphate hydrolases"/>
    <property type="match status" value="1"/>
</dbReference>
<evidence type="ECO:0000256" key="3">
    <source>
        <dbReference type="ARBA" id="ARBA00022840"/>
    </source>
</evidence>
<dbReference type="PANTHER" id="PTHR30258:SF2">
    <property type="entry name" value="COMG OPERON PROTEIN 1"/>
    <property type="match status" value="1"/>
</dbReference>
<accession>A0A6G7BFU4</accession>
<protein>
    <submittedName>
        <fullName evidence="5">Flp pilus assembly complex ATPase component TadA</fullName>
    </submittedName>
</protein>
<evidence type="ECO:0000259" key="4">
    <source>
        <dbReference type="PROSITE" id="PS00662"/>
    </source>
</evidence>
<feature type="domain" description="Bacterial type II secretion system protein E" evidence="4">
    <location>
        <begin position="197"/>
        <end position="211"/>
    </location>
</feature>
<evidence type="ECO:0000313" key="6">
    <source>
        <dbReference type="Proteomes" id="UP000501676"/>
    </source>
</evidence>
<reference evidence="5 6" key="1">
    <citation type="submission" date="2020-02" db="EMBL/GenBank/DDBJ databases">
        <title>Complete genome sequences of six Lactobacillus iners strains isolated from the human vagina.</title>
        <authorList>
            <person name="France M.T."/>
            <person name="Rutt L."/>
            <person name="Narina S."/>
            <person name="Arbaugh S."/>
            <person name="Humphrys M.S."/>
            <person name="Ma B."/>
            <person name="Hayward M.R."/>
            <person name="Relman D."/>
            <person name="Kwon D.S."/>
            <person name="Ravel J."/>
        </authorList>
    </citation>
    <scope>NUCLEOTIDE SEQUENCE [LARGE SCALE GENOMIC DNA]</scope>
    <source>
        <strain evidence="5 6">C0210C1</strain>
    </source>
</reference>
<dbReference type="NCBIfam" id="NF041000">
    <property type="entry name" value="ATPase_ComGA"/>
    <property type="match status" value="1"/>
</dbReference>
<dbReference type="InterPro" id="IPR001482">
    <property type="entry name" value="T2SS/T4SS_dom"/>
</dbReference>
<dbReference type="GO" id="GO:0005886">
    <property type="term" value="C:plasma membrane"/>
    <property type="evidence" value="ECO:0007669"/>
    <property type="project" value="TreeGrafter"/>
</dbReference>